<feature type="region of interest" description="Disordered" evidence="6">
    <location>
        <begin position="288"/>
        <end position="390"/>
    </location>
</feature>
<dbReference type="InterPro" id="IPR013087">
    <property type="entry name" value="Znf_C2H2_type"/>
</dbReference>
<evidence type="ECO:0000256" key="6">
    <source>
        <dbReference type="SAM" id="MobiDB-lite"/>
    </source>
</evidence>
<protein>
    <recommendedName>
        <fullName evidence="7">C2H2-type domain-containing protein</fullName>
    </recommendedName>
</protein>
<evidence type="ECO:0000256" key="2">
    <source>
        <dbReference type="ARBA" id="ARBA00022737"/>
    </source>
</evidence>
<evidence type="ECO:0000256" key="3">
    <source>
        <dbReference type="ARBA" id="ARBA00022771"/>
    </source>
</evidence>
<evidence type="ECO:0000313" key="8">
    <source>
        <dbReference type="EMBL" id="CAD6187914.1"/>
    </source>
</evidence>
<keyword evidence="9" id="KW-1185">Reference proteome</keyword>
<evidence type="ECO:0000256" key="1">
    <source>
        <dbReference type="ARBA" id="ARBA00022723"/>
    </source>
</evidence>
<dbReference type="Gene3D" id="3.30.160.60">
    <property type="entry name" value="Classic Zinc Finger"/>
    <property type="match status" value="2"/>
</dbReference>
<evidence type="ECO:0000256" key="4">
    <source>
        <dbReference type="ARBA" id="ARBA00022833"/>
    </source>
</evidence>
<keyword evidence="3 5" id="KW-0863">Zinc-finger</keyword>
<organism evidence="8 9">
    <name type="scientific">Caenorhabditis auriculariae</name>
    <dbReference type="NCBI Taxonomy" id="2777116"/>
    <lineage>
        <taxon>Eukaryota</taxon>
        <taxon>Metazoa</taxon>
        <taxon>Ecdysozoa</taxon>
        <taxon>Nematoda</taxon>
        <taxon>Chromadorea</taxon>
        <taxon>Rhabditida</taxon>
        <taxon>Rhabditina</taxon>
        <taxon>Rhabditomorpha</taxon>
        <taxon>Rhabditoidea</taxon>
        <taxon>Rhabditidae</taxon>
        <taxon>Peloderinae</taxon>
        <taxon>Caenorhabditis</taxon>
    </lineage>
</organism>
<name>A0A8S1GY28_9PELO</name>
<proteinExistence type="predicted"/>
<dbReference type="Proteomes" id="UP000835052">
    <property type="component" value="Unassembled WGS sequence"/>
</dbReference>
<feature type="compositionally biased region" description="Polar residues" evidence="6">
    <location>
        <begin position="306"/>
        <end position="317"/>
    </location>
</feature>
<dbReference type="EMBL" id="CAJGYM010000007">
    <property type="protein sequence ID" value="CAD6187914.1"/>
    <property type="molecule type" value="Genomic_DNA"/>
</dbReference>
<accession>A0A8S1GY28</accession>
<dbReference type="Pfam" id="PF00096">
    <property type="entry name" value="zf-C2H2"/>
    <property type="match status" value="1"/>
</dbReference>
<keyword evidence="2" id="KW-0677">Repeat</keyword>
<sequence>MVAFHAWRRHRGISRSPPIFGQWETTREYGAVRGTSEQCWSALHVPRSLTSTPTQKHQPRQPYSPHCPSSSPATALKLFYQPLDKSMPYRPEAELKRPDLKGEFLCGHCGKTFCHAASLNRHRLNFHGDDQQCQICDQKISHNETVRRHMSSLHGITRVFTCGCCNWTFPDKKELHAHNNSMMRTGQPGDARAIAVSSRAPGSLSQAELKGEERVSTSSPSTSFSARTAKTSGSAKRKSEIPNQLMDMINLFSATSQQISTPSPQIPANWLSALIANNPSLLPILQQASSSKENDDEPCSEEPDISQRQMSCMKNGSNNNNEEEENPKLNFLELNVRTESETASSGPESGICSGEEATDCSPSPSHSSKEGSPTGEDLLVTPKSENRKRKSVDAIASLLFKKKALMG</sequence>
<feature type="compositionally biased region" description="Low complexity" evidence="6">
    <location>
        <begin position="361"/>
        <end position="373"/>
    </location>
</feature>
<dbReference type="OrthoDB" id="6155966at2759"/>
<dbReference type="PANTHER" id="PTHR24408:SF59">
    <property type="entry name" value="C2H2-TYPE DOMAIN-CONTAINING PROTEIN"/>
    <property type="match status" value="1"/>
</dbReference>
<dbReference type="PANTHER" id="PTHR24408">
    <property type="entry name" value="ZINC FINGER PROTEIN"/>
    <property type="match status" value="1"/>
</dbReference>
<keyword evidence="1" id="KW-0479">Metal-binding</keyword>
<feature type="region of interest" description="Disordered" evidence="6">
    <location>
        <begin position="198"/>
        <end position="242"/>
    </location>
</feature>
<dbReference type="GO" id="GO:0008270">
    <property type="term" value="F:zinc ion binding"/>
    <property type="evidence" value="ECO:0007669"/>
    <property type="project" value="UniProtKB-KW"/>
</dbReference>
<feature type="domain" description="C2H2-type" evidence="7">
    <location>
        <begin position="104"/>
        <end position="132"/>
    </location>
</feature>
<evidence type="ECO:0000313" key="9">
    <source>
        <dbReference type="Proteomes" id="UP000835052"/>
    </source>
</evidence>
<dbReference type="GO" id="GO:0005634">
    <property type="term" value="C:nucleus"/>
    <property type="evidence" value="ECO:0007669"/>
    <property type="project" value="TreeGrafter"/>
</dbReference>
<feature type="compositionally biased region" description="Acidic residues" evidence="6">
    <location>
        <begin position="294"/>
        <end position="304"/>
    </location>
</feature>
<dbReference type="PROSITE" id="PS00028">
    <property type="entry name" value="ZINC_FINGER_C2H2_1"/>
    <property type="match status" value="2"/>
</dbReference>
<dbReference type="SMART" id="SM00355">
    <property type="entry name" value="ZnF_C2H2"/>
    <property type="match status" value="3"/>
</dbReference>
<dbReference type="GO" id="GO:0000981">
    <property type="term" value="F:DNA-binding transcription factor activity, RNA polymerase II-specific"/>
    <property type="evidence" value="ECO:0007669"/>
    <property type="project" value="TreeGrafter"/>
</dbReference>
<dbReference type="PROSITE" id="PS50157">
    <property type="entry name" value="ZINC_FINGER_C2H2_2"/>
    <property type="match status" value="1"/>
</dbReference>
<evidence type="ECO:0000259" key="7">
    <source>
        <dbReference type="PROSITE" id="PS50157"/>
    </source>
</evidence>
<comment type="caution">
    <text evidence="8">The sequence shown here is derived from an EMBL/GenBank/DDBJ whole genome shotgun (WGS) entry which is preliminary data.</text>
</comment>
<dbReference type="AlphaFoldDB" id="A0A8S1GY28"/>
<keyword evidence="4" id="KW-0862">Zinc</keyword>
<feature type="region of interest" description="Disordered" evidence="6">
    <location>
        <begin position="50"/>
        <end position="70"/>
    </location>
</feature>
<dbReference type="GO" id="GO:0043565">
    <property type="term" value="F:sequence-specific DNA binding"/>
    <property type="evidence" value="ECO:0007669"/>
    <property type="project" value="TreeGrafter"/>
</dbReference>
<reference evidence="8" key="1">
    <citation type="submission" date="2020-10" db="EMBL/GenBank/DDBJ databases">
        <authorList>
            <person name="Kikuchi T."/>
        </authorList>
    </citation>
    <scope>NUCLEOTIDE SEQUENCE</scope>
    <source>
        <strain evidence="8">NKZ352</strain>
    </source>
</reference>
<gene>
    <name evidence="8" type="ORF">CAUJ_LOCUS3833</name>
</gene>
<feature type="compositionally biased region" description="Low complexity" evidence="6">
    <location>
        <begin position="216"/>
        <end position="225"/>
    </location>
</feature>
<evidence type="ECO:0000256" key="5">
    <source>
        <dbReference type="PROSITE-ProRule" id="PRU00042"/>
    </source>
</evidence>